<comment type="caution">
    <text evidence="2">The sequence shown here is derived from an EMBL/GenBank/DDBJ whole genome shotgun (WGS) entry which is preliminary data.</text>
</comment>
<evidence type="ECO:0000259" key="1">
    <source>
        <dbReference type="Pfam" id="PF00561"/>
    </source>
</evidence>
<organism evidence="2 3">
    <name type="scientific">Legionella maceachernii</name>
    <dbReference type="NCBI Taxonomy" id="466"/>
    <lineage>
        <taxon>Bacteria</taxon>
        <taxon>Pseudomonadati</taxon>
        <taxon>Pseudomonadota</taxon>
        <taxon>Gammaproteobacteria</taxon>
        <taxon>Legionellales</taxon>
        <taxon>Legionellaceae</taxon>
        <taxon>Legionella</taxon>
    </lineage>
</organism>
<gene>
    <name evidence="2" type="ORF">Lmac_1836</name>
</gene>
<dbReference type="InterPro" id="IPR029058">
    <property type="entry name" value="AB_hydrolase_fold"/>
</dbReference>
<reference evidence="2 3" key="1">
    <citation type="submission" date="2015-11" db="EMBL/GenBank/DDBJ databases">
        <title>Genomic analysis of 38 Legionella species identifies large and diverse effector repertoires.</title>
        <authorList>
            <person name="Burstein D."/>
            <person name="Amaro F."/>
            <person name="Zusman T."/>
            <person name="Lifshitz Z."/>
            <person name="Cohen O."/>
            <person name="Gilbert J.A."/>
            <person name="Pupko T."/>
            <person name="Shuman H.A."/>
            <person name="Segal G."/>
        </authorList>
    </citation>
    <scope>NUCLEOTIDE SEQUENCE [LARGE SCALE GENOMIC DNA]</scope>
    <source>
        <strain evidence="2 3">PX-1-G2-E2</strain>
    </source>
</reference>
<dbReference type="Pfam" id="PF00561">
    <property type="entry name" value="Abhydrolase_1"/>
    <property type="match status" value="1"/>
</dbReference>
<name>A0A0W0W0J7_9GAMM</name>
<evidence type="ECO:0000313" key="3">
    <source>
        <dbReference type="Proteomes" id="UP000054908"/>
    </source>
</evidence>
<dbReference type="OrthoDB" id="9767934at2"/>
<dbReference type="RefSeq" id="WP_058452596.1">
    <property type="nucleotide sequence ID" value="NZ_CAAAIB010000003.1"/>
</dbReference>
<feature type="domain" description="AB hydrolase-1" evidence="1">
    <location>
        <begin position="120"/>
        <end position="155"/>
    </location>
</feature>
<evidence type="ECO:0000313" key="2">
    <source>
        <dbReference type="EMBL" id="KTD25757.1"/>
    </source>
</evidence>
<protein>
    <submittedName>
        <fullName evidence="2">Polyhydroxyalkanoic synthase</fullName>
    </submittedName>
</protein>
<dbReference type="AlphaFoldDB" id="A0A0W0W0J7"/>
<dbReference type="SUPFAM" id="SSF53474">
    <property type="entry name" value="alpha/beta-Hydrolases"/>
    <property type="match status" value="1"/>
</dbReference>
<dbReference type="PANTHER" id="PTHR36837">
    <property type="entry name" value="POLY(3-HYDROXYALKANOATE) POLYMERASE SUBUNIT PHAC"/>
    <property type="match status" value="1"/>
</dbReference>
<dbReference type="InterPro" id="IPR051321">
    <property type="entry name" value="PHA/PHB_synthase"/>
</dbReference>
<proteinExistence type="predicted"/>
<dbReference type="InterPro" id="IPR000073">
    <property type="entry name" value="AB_hydrolase_1"/>
</dbReference>
<dbReference type="PATRIC" id="fig|466.6.peg.1934"/>
<accession>A0A0W0W0J7</accession>
<dbReference type="PANTHER" id="PTHR36837:SF2">
    <property type="entry name" value="POLY(3-HYDROXYALKANOATE) POLYMERASE SUBUNIT PHAC"/>
    <property type="match status" value="1"/>
</dbReference>
<dbReference type="Proteomes" id="UP000054908">
    <property type="component" value="Unassembled WGS sequence"/>
</dbReference>
<dbReference type="STRING" id="466.Lmac_1836"/>
<dbReference type="Gene3D" id="3.40.50.1820">
    <property type="entry name" value="alpha/beta hydrolase"/>
    <property type="match status" value="1"/>
</dbReference>
<dbReference type="EMBL" id="LNYL01000043">
    <property type="protein sequence ID" value="KTD25757.1"/>
    <property type="molecule type" value="Genomic_DNA"/>
</dbReference>
<sequence>MEWIDDARRHFGNILDSMGFGPHEAPYQIIATFEGARLRKYEGKKTSGSPILIIPAPFKRAYIWDLIPDVSVIRRCLEQSRQVFLLEWTTPPQQDFGLKEYAQLLPLAAVEAIKVNTHCQAPILLGHSLGGTFATIFATLFPEKVYALVLVDSPLAFGEEGGPLAKAIAKIPDVKIFHSLAGNAVPGTFINLLCLAAAPEIFHFQTLSDLVACSFNPKALEIHIHVNRWAHDESSLPWHLFEDIVEQLFRKNAFLKGNLKIGNRYTSLAQLRSPTLAIINPIGGVVPPDSLIKGLQSAQTQPLEMLVYQADCGPMLQHLGPLVSPLAHQQLWPQILDWMTHIKSQSL</sequence>
<keyword evidence="3" id="KW-1185">Reference proteome</keyword>